<dbReference type="CDD" id="cd00009">
    <property type="entry name" value="AAA"/>
    <property type="match status" value="1"/>
</dbReference>
<organism evidence="7">
    <name type="scientific">bioreactor metagenome</name>
    <dbReference type="NCBI Taxonomy" id="1076179"/>
    <lineage>
        <taxon>unclassified sequences</taxon>
        <taxon>metagenomes</taxon>
        <taxon>ecological metagenomes</taxon>
    </lineage>
</organism>
<gene>
    <name evidence="7" type="primary">norR_10</name>
    <name evidence="7" type="ORF">SDC9_05259</name>
</gene>
<evidence type="ECO:0000256" key="4">
    <source>
        <dbReference type="ARBA" id="ARBA00023125"/>
    </source>
</evidence>
<dbReference type="InterPro" id="IPR025943">
    <property type="entry name" value="Sigma_54_int_dom_ATP-bd_2"/>
</dbReference>
<sequence length="618" mass="68521">MDSKIVIFSTTPGMTKRCTEVLTKRDQLYIPVLDLTTTRALERAHGYINEGVKVFISRGGTAEYLRQNLSVPIIDIGHTFLSIFVTVKKLKKEFGKIAMIGYHNACKAIKKYNAIMNDNILVFEVNSDPEFILNFKKAVKTGAEVILGGFQISKICEEYNHPYRSTEPDESEIEKALNEASHMVLIEAERSSQYSLISTILNSTAEGIVGVDKEARVFHINGIAAKLLNYRAPCSISDLMPSDRILQTISRGADFFNELVTVNGNNLVCACQAIRGKEGLLGAVVSLQEENTIRNIDTQIRKKMLGRGHIAKTSFKDIVGTSASLAEAKRIAQRFARTNGSVLISGATGTGKELFAQGIHNFSNRRGEPFVAINCAALPQDILESELFGYVRGAFTGARSEGKAGIFELAHKGSVFLDEITEISQNVQAKLLRVLQEKEVMRIGDDKVIPVDVRIIAASNKDLRGEIAAGRFREDLYYRIGVLELSLPPLTERVDDIPLLFDHFFKGGKILSAQAEKLVKEYSWPGNIRELKNVVDRLDALCDHSTILEEDVKKAMRLPSKPNVGGISTPALEKLLPRLEERLIRETLEKHAGNRGEAAAVLGMSPTTLWRRMKKYGL</sequence>
<dbReference type="Pfam" id="PF06506">
    <property type="entry name" value="PrpR_N"/>
    <property type="match status" value="1"/>
</dbReference>
<dbReference type="GO" id="GO:0006355">
    <property type="term" value="P:regulation of DNA-templated transcription"/>
    <property type="evidence" value="ECO:0007669"/>
    <property type="project" value="InterPro"/>
</dbReference>
<proteinExistence type="predicted"/>
<dbReference type="SUPFAM" id="SSF52540">
    <property type="entry name" value="P-loop containing nucleoside triphosphate hydrolases"/>
    <property type="match status" value="1"/>
</dbReference>
<dbReference type="InterPro" id="IPR003593">
    <property type="entry name" value="AAA+_ATPase"/>
</dbReference>
<comment type="caution">
    <text evidence="7">The sequence shown here is derived from an EMBL/GenBank/DDBJ whole genome shotgun (WGS) entry which is preliminary data.</text>
</comment>
<evidence type="ECO:0000256" key="2">
    <source>
        <dbReference type="ARBA" id="ARBA00022840"/>
    </source>
</evidence>
<name>A0A644SYQ9_9ZZZZ</name>
<dbReference type="InterPro" id="IPR002197">
    <property type="entry name" value="HTH_Fis"/>
</dbReference>
<dbReference type="EMBL" id="VSSQ01000010">
    <property type="protein sequence ID" value="MPL59704.1"/>
    <property type="molecule type" value="Genomic_DNA"/>
</dbReference>
<dbReference type="Pfam" id="PF02954">
    <property type="entry name" value="HTH_8"/>
    <property type="match status" value="1"/>
</dbReference>
<dbReference type="SUPFAM" id="SSF55785">
    <property type="entry name" value="PYP-like sensor domain (PAS domain)"/>
    <property type="match status" value="1"/>
</dbReference>
<dbReference type="InterPro" id="IPR027417">
    <property type="entry name" value="P-loop_NTPase"/>
</dbReference>
<dbReference type="PANTHER" id="PTHR32071">
    <property type="entry name" value="TRANSCRIPTIONAL REGULATORY PROTEIN"/>
    <property type="match status" value="1"/>
</dbReference>
<dbReference type="SUPFAM" id="SSF46689">
    <property type="entry name" value="Homeodomain-like"/>
    <property type="match status" value="1"/>
</dbReference>
<dbReference type="Gene3D" id="3.40.50.2300">
    <property type="match status" value="1"/>
</dbReference>
<dbReference type="SMART" id="SM00382">
    <property type="entry name" value="AAA"/>
    <property type="match status" value="1"/>
</dbReference>
<evidence type="ECO:0000256" key="1">
    <source>
        <dbReference type="ARBA" id="ARBA00022741"/>
    </source>
</evidence>
<dbReference type="InterPro" id="IPR058031">
    <property type="entry name" value="AAA_lid_NorR"/>
</dbReference>
<dbReference type="SUPFAM" id="SSF159800">
    <property type="entry name" value="PrpR receptor domain-like"/>
    <property type="match status" value="1"/>
</dbReference>
<evidence type="ECO:0000256" key="3">
    <source>
        <dbReference type="ARBA" id="ARBA00023015"/>
    </source>
</evidence>
<keyword evidence="3" id="KW-0805">Transcription regulation</keyword>
<evidence type="ECO:0000256" key="5">
    <source>
        <dbReference type="ARBA" id="ARBA00023163"/>
    </source>
</evidence>
<dbReference type="GO" id="GO:0000156">
    <property type="term" value="F:phosphorelay response regulator activity"/>
    <property type="evidence" value="ECO:0007669"/>
    <property type="project" value="InterPro"/>
</dbReference>
<accession>A0A644SYQ9</accession>
<dbReference type="Gene3D" id="3.40.50.10660">
    <property type="entry name" value="PrpR receptor domain-like"/>
    <property type="match status" value="1"/>
</dbReference>
<dbReference type="InterPro" id="IPR010524">
    <property type="entry name" value="Sig_transdc_resp-reg_PrpR_N"/>
</dbReference>
<dbReference type="Gene3D" id="3.40.50.300">
    <property type="entry name" value="P-loop containing nucleotide triphosphate hydrolases"/>
    <property type="match status" value="1"/>
</dbReference>
<reference evidence="7" key="1">
    <citation type="submission" date="2019-08" db="EMBL/GenBank/DDBJ databases">
        <authorList>
            <person name="Kucharzyk K."/>
            <person name="Murdoch R.W."/>
            <person name="Higgins S."/>
            <person name="Loffler F."/>
        </authorList>
    </citation>
    <scope>NUCLEOTIDE SEQUENCE</scope>
</reference>
<dbReference type="GO" id="GO:0005524">
    <property type="term" value="F:ATP binding"/>
    <property type="evidence" value="ECO:0007669"/>
    <property type="project" value="UniProtKB-KW"/>
</dbReference>
<dbReference type="Pfam" id="PF00158">
    <property type="entry name" value="Sigma54_activat"/>
    <property type="match status" value="1"/>
</dbReference>
<dbReference type="InterPro" id="IPR035965">
    <property type="entry name" value="PAS-like_dom_sf"/>
</dbReference>
<dbReference type="Pfam" id="PF25601">
    <property type="entry name" value="AAA_lid_14"/>
    <property type="match status" value="1"/>
</dbReference>
<dbReference type="GO" id="GO:0043565">
    <property type="term" value="F:sequence-specific DNA binding"/>
    <property type="evidence" value="ECO:0007669"/>
    <property type="project" value="InterPro"/>
</dbReference>
<dbReference type="InterPro" id="IPR002078">
    <property type="entry name" value="Sigma_54_int"/>
</dbReference>
<dbReference type="InterPro" id="IPR025944">
    <property type="entry name" value="Sigma_54_int_dom_CS"/>
</dbReference>
<dbReference type="PROSITE" id="PS50045">
    <property type="entry name" value="SIGMA54_INTERACT_4"/>
    <property type="match status" value="1"/>
</dbReference>
<dbReference type="PROSITE" id="PS00688">
    <property type="entry name" value="SIGMA54_INTERACT_3"/>
    <property type="match status" value="1"/>
</dbReference>
<dbReference type="AlphaFoldDB" id="A0A644SYQ9"/>
<dbReference type="FunFam" id="3.40.50.300:FF:000006">
    <property type="entry name" value="DNA-binding transcriptional regulator NtrC"/>
    <property type="match status" value="1"/>
</dbReference>
<dbReference type="PRINTS" id="PR01590">
    <property type="entry name" value="HTHFIS"/>
</dbReference>
<feature type="domain" description="Sigma-54 factor interaction" evidence="6">
    <location>
        <begin position="318"/>
        <end position="540"/>
    </location>
</feature>
<dbReference type="PROSITE" id="PS00676">
    <property type="entry name" value="SIGMA54_INTERACT_2"/>
    <property type="match status" value="1"/>
</dbReference>
<keyword evidence="2" id="KW-0067">ATP-binding</keyword>
<evidence type="ECO:0000259" key="6">
    <source>
        <dbReference type="PROSITE" id="PS50045"/>
    </source>
</evidence>
<dbReference type="Gene3D" id="1.10.10.60">
    <property type="entry name" value="Homeodomain-like"/>
    <property type="match status" value="1"/>
</dbReference>
<dbReference type="Gene3D" id="1.10.8.60">
    <property type="match status" value="1"/>
</dbReference>
<evidence type="ECO:0000313" key="7">
    <source>
        <dbReference type="EMBL" id="MPL59704.1"/>
    </source>
</evidence>
<dbReference type="InterPro" id="IPR009057">
    <property type="entry name" value="Homeodomain-like_sf"/>
</dbReference>
<dbReference type="Gene3D" id="3.30.450.20">
    <property type="entry name" value="PAS domain"/>
    <property type="match status" value="1"/>
</dbReference>
<dbReference type="PANTHER" id="PTHR32071:SF81">
    <property type="entry name" value="PROPIONATE CATABOLISM OPERON REGULATORY PROTEIN"/>
    <property type="match status" value="1"/>
</dbReference>
<keyword evidence="1" id="KW-0547">Nucleotide-binding</keyword>
<keyword evidence="5" id="KW-0804">Transcription</keyword>
<protein>
    <submittedName>
        <fullName evidence="7">Anaerobic nitric oxide reductase transcription regulator NorR</fullName>
    </submittedName>
</protein>
<keyword evidence="4" id="KW-0238">DNA-binding</keyword>